<gene>
    <name evidence="3" type="ORF">NQ315_010604</name>
</gene>
<evidence type="ECO:0000256" key="1">
    <source>
        <dbReference type="SAM" id="MobiDB-lite"/>
    </source>
</evidence>
<dbReference type="Proteomes" id="UP001159042">
    <property type="component" value="Unassembled WGS sequence"/>
</dbReference>
<feature type="region of interest" description="Disordered" evidence="1">
    <location>
        <begin position="338"/>
        <end position="365"/>
    </location>
</feature>
<dbReference type="AlphaFoldDB" id="A0AAV8W5I8"/>
<accession>A0AAV8W5I8</accession>
<evidence type="ECO:0000313" key="3">
    <source>
        <dbReference type="EMBL" id="KAJ8921694.1"/>
    </source>
</evidence>
<proteinExistence type="predicted"/>
<keyword evidence="4" id="KW-1185">Reference proteome</keyword>
<name>A0AAV8W5I8_9CUCU</name>
<keyword evidence="2" id="KW-1133">Transmembrane helix</keyword>
<dbReference type="EMBL" id="JANEYG010000009">
    <property type="protein sequence ID" value="KAJ8921694.1"/>
    <property type="molecule type" value="Genomic_DNA"/>
</dbReference>
<keyword evidence="2" id="KW-0472">Membrane</keyword>
<evidence type="ECO:0000313" key="4">
    <source>
        <dbReference type="Proteomes" id="UP001159042"/>
    </source>
</evidence>
<reference evidence="3 4" key="1">
    <citation type="journal article" date="2023" name="Insect Mol. Biol.">
        <title>Genome sequencing provides insights into the evolution of gene families encoding plant cell wall-degrading enzymes in longhorned beetles.</title>
        <authorList>
            <person name="Shin N.R."/>
            <person name="Okamura Y."/>
            <person name="Kirsch R."/>
            <person name="Pauchet Y."/>
        </authorList>
    </citation>
    <scope>NUCLEOTIDE SEQUENCE [LARGE SCALE GENOMIC DNA]</scope>
    <source>
        <strain evidence="3">EAD_L_NR</strain>
    </source>
</reference>
<sequence>MHLIPKDESIPCPGVATHASTSAIDKIHISIHHPTLQGVFAIVSQYSCLAIIKLTEGIGMSCFGECLDLGPPPDTILFLPPPPAPSFLQHSLPDLLLNTTPCSAAQLCETILLSSRVPDSGDYVEMSRKDVENWSGMDDTWLLVLVASSIGVLLLGALLAMFLLKCREMNMFGANDCSLHTRDLRQLKNHDARDCSSVNNMNGSKIIHPSETVLYHGTTNMQDNRMVWAALTPRGTQHFISENYPRDLIDYSENDDHYETIDNLNIHPVIPQHPISYQQYQKDYEYEDPTPLIESYQMNNMENMESPHYQLLGNTDMRCASLGIGSNTLRRSIPISRPRVSSPTRIEHPNLPPLNLYPHKGNTLRKNSTLGYRTVDAGTLPKYGM</sequence>
<comment type="caution">
    <text evidence="3">The sequence shown here is derived from an EMBL/GenBank/DDBJ whole genome shotgun (WGS) entry which is preliminary data.</text>
</comment>
<protein>
    <submittedName>
        <fullName evidence="3">Uncharacterized protein</fullName>
    </submittedName>
</protein>
<feature type="transmembrane region" description="Helical" evidence="2">
    <location>
        <begin position="141"/>
        <end position="164"/>
    </location>
</feature>
<organism evidence="3 4">
    <name type="scientific">Exocentrus adspersus</name>
    <dbReference type="NCBI Taxonomy" id="1586481"/>
    <lineage>
        <taxon>Eukaryota</taxon>
        <taxon>Metazoa</taxon>
        <taxon>Ecdysozoa</taxon>
        <taxon>Arthropoda</taxon>
        <taxon>Hexapoda</taxon>
        <taxon>Insecta</taxon>
        <taxon>Pterygota</taxon>
        <taxon>Neoptera</taxon>
        <taxon>Endopterygota</taxon>
        <taxon>Coleoptera</taxon>
        <taxon>Polyphaga</taxon>
        <taxon>Cucujiformia</taxon>
        <taxon>Chrysomeloidea</taxon>
        <taxon>Cerambycidae</taxon>
        <taxon>Lamiinae</taxon>
        <taxon>Acanthocinini</taxon>
        <taxon>Exocentrus</taxon>
    </lineage>
</organism>
<keyword evidence="2" id="KW-0812">Transmembrane</keyword>
<evidence type="ECO:0000256" key="2">
    <source>
        <dbReference type="SAM" id="Phobius"/>
    </source>
</evidence>